<dbReference type="Proteomes" id="UP000893823">
    <property type="component" value="Unassembled WGS sequence"/>
</dbReference>
<protein>
    <submittedName>
        <fullName evidence="1">Uncharacterized protein</fullName>
    </submittedName>
</protein>
<evidence type="ECO:0000313" key="2">
    <source>
        <dbReference type="Proteomes" id="UP000893823"/>
    </source>
</evidence>
<reference evidence="1" key="1">
    <citation type="submission" date="2022-06" db="EMBL/GenBank/DDBJ databases">
        <title>Genomic Encyclopedia of Type Strains, Phase III (KMG-III): the genomes of soil and plant-associated and newly described type strains.</title>
        <authorList>
            <person name="Whitman W."/>
        </authorList>
    </citation>
    <scope>NUCLEOTIDE SEQUENCE</scope>
    <source>
        <strain evidence="1">CPCC 202695</strain>
    </source>
</reference>
<dbReference type="EMBL" id="SODL02000006">
    <property type="protein sequence ID" value="MCP2368919.1"/>
    <property type="molecule type" value="Genomic_DNA"/>
</dbReference>
<accession>A0ABT1KPU5</accession>
<organism evidence="1 2">
    <name type="scientific">Agromyces flavus</name>
    <dbReference type="NCBI Taxonomy" id="589382"/>
    <lineage>
        <taxon>Bacteria</taxon>
        <taxon>Bacillati</taxon>
        <taxon>Actinomycetota</taxon>
        <taxon>Actinomycetes</taxon>
        <taxon>Micrococcales</taxon>
        <taxon>Microbacteriaceae</taxon>
        <taxon>Agromyces</taxon>
    </lineage>
</organism>
<proteinExistence type="predicted"/>
<name>A0ABT1KPU5_9MICO</name>
<evidence type="ECO:0000313" key="1">
    <source>
        <dbReference type="EMBL" id="MCP2368919.1"/>
    </source>
</evidence>
<sequence length="33" mass="3213">MSDAVTPFTMLGSAGAVCAGDVCEIPPAVESGE</sequence>
<gene>
    <name evidence="1" type="ORF">BCL57_003098</name>
</gene>
<keyword evidence="2" id="KW-1185">Reference proteome</keyword>
<comment type="caution">
    <text evidence="1">The sequence shown here is derived from an EMBL/GenBank/DDBJ whole genome shotgun (WGS) entry which is preliminary data.</text>
</comment>